<keyword evidence="2" id="KW-0489">Methyltransferase</keyword>
<keyword evidence="2" id="KW-0808">Transferase</keyword>
<dbReference type="GO" id="GO:0008168">
    <property type="term" value="F:methyltransferase activity"/>
    <property type="evidence" value="ECO:0007669"/>
    <property type="project" value="UniProtKB-KW"/>
</dbReference>
<dbReference type="GO" id="GO:0032259">
    <property type="term" value="P:methylation"/>
    <property type="evidence" value="ECO:0007669"/>
    <property type="project" value="UniProtKB-KW"/>
</dbReference>
<dbReference type="Gene3D" id="3.40.50.150">
    <property type="entry name" value="Vaccinia Virus protein VP39"/>
    <property type="match status" value="1"/>
</dbReference>
<proteinExistence type="predicted"/>
<dbReference type="AlphaFoldDB" id="A0A1N7E0P0"/>
<name>A0A1N7E0P0_9NOCA</name>
<accession>A0A1N7E0P0</accession>
<evidence type="ECO:0000259" key="1">
    <source>
        <dbReference type="Pfam" id="PF08242"/>
    </source>
</evidence>
<sequence length="275" mass="30016">MTTHHHHHHDDTGMAELLDLDAEVLTEYFATLADWLAPHTGAVHRIADLGAGTGTGTTLLATVCPRAMVVAVDSSPDMLARLRIRAGDRGVTDRVETVVADLDEPWPELGSPDLVWMANSLHHCADPDRVMAQVRAALRPGGLFVVTEMAEPMRYLRDDAPAQAPGLEGRVLAAVGHRARREVPELGADFGPRFTAAGFDLLDERHFTITATPSAPQGRYAQIALSRYREWLDGSLAPDDLRVLDDLLGDGPEALAHRDDLEVRGGRTGWLLRRP</sequence>
<dbReference type="RefSeq" id="WP_076477156.1">
    <property type="nucleotide sequence ID" value="NZ_FTNT01000002.1"/>
</dbReference>
<feature type="domain" description="Methyltransferase type 12" evidence="1">
    <location>
        <begin position="48"/>
        <end position="144"/>
    </location>
</feature>
<dbReference type="EMBL" id="FTNT01000002">
    <property type="protein sequence ID" value="SIR81505.1"/>
    <property type="molecule type" value="Genomic_DNA"/>
</dbReference>
<dbReference type="PANTHER" id="PTHR43861:SF1">
    <property type="entry name" value="TRANS-ACONITATE 2-METHYLTRANSFERASE"/>
    <property type="match status" value="1"/>
</dbReference>
<dbReference type="InterPro" id="IPR013217">
    <property type="entry name" value="Methyltransf_12"/>
</dbReference>
<dbReference type="PANTHER" id="PTHR43861">
    <property type="entry name" value="TRANS-ACONITATE 2-METHYLTRANSFERASE-RELATED"/>
    <property type="match status" value="1"/>
</dbReference>
<dbReference type="Proteomes" id="UP000186218">
    <property type="component" value="Unassembled WGS sequence"/>
</dbReference>
<organism evidence="2 3">
    <name type="scientific">Williamsia sterculiae</name>
    <dbReference type="NCBI Taxonomy" id="1344003"/>
    <lineage>
        <taxon>Bacteria</taxon>
        <taxon>Bacillati</taxon>
        <taxon>Actinomycetota</taxon>
        <taxon>Actinomycetes</taxon>
        <taxon>Mycobacteriales</taxon>
        <taxon>Nocardiaceae</taxon>
        <taxon>Williamsia</taxon>
    </lineage>
</organism>
<dbReference type="SUPFAM" id="SSF53335">
    <property type="entry name" value="S-adenosyl-L-methionine-dependent methyltransferases"/>
    <property type="match status" value="1"/>
</dbReference>
<dbReference type="Pfam" id="PF08242">
    <property type="entry name" value="Methyltransf_12"/>
    <property type="match status" value="1"/>
</dbReference>
<gene>
    <name evidence="2" type="ORF">SAMN05445060_1061</name>
</gene>
<dbReference type="CDD" id="cd02440">
    <property type="entry name" value="AdoMet_MTases"/>
    <property type="match status" value="1"/>
</dbReference>
<evidence type="ECO:0000313" key="2">
    <source>
        <dbReference type="EMBL" id="SIR81505.1"/>
    </source>
</evidence>
<reference evidence="2 3" key="1">
    <citation type="submission" date="2017-01" db="EMBL/GenBank/DDBJ databases">
        <authorList>
            <person name="Mah S.A."/>
            <person name="Swanson W.J."/>
            <person name="Moy G.W."/>
            <person name="Vacquier V.D."/>
        </authorList>
    </citation>
    <scope>NUCLEOTIDE SEQUENCE [LARGE SCALE GENOMIC DNA]</scope>
    <source>
        <strain evidence="2 3">CPCC 203464</strain>
    </source>
</reference>
<dbReference type="STRING" id="1344003.SAMN05445060_1061"/>
<keyword evidence="3" id="KW-1185">Reference proteome</keyword>
<protein>
    <submittedName>
        <fullName evidence="2">Methyltransferase domain-containing protein</fullName>
    </submittedName>
</protein>
<dbReference type="InterPro" id="IPR029063">
    <property type="entry name" value="SAM-dependent_MTases_sf"/>
</dbReference>
<evidence type="ECO:0000313" key="3">
    <source>
        <dbReference type="Proteomes" id="UP000186218"/>
    </source>
</evidence>
<dbReference type="OrthoDB" id="3382693at2"/>